<name>A0ABT3A870_9ALTE</name>
<dbReference type="RefSeq" id="WP_263712150.1">
    <property type="nucleotide sequence ID" value="NZ_JAOWKX010000004.1"/>
</dbReference>
<keyword evidence="2" id="KW-0812">Transmembrane</keyword>
<dbReference type="InterPro" id="IPR021762">
    <property type="entry name" value="DUF3325"/>
</dbReference>
<evidence type="ECO:0000256" key="2">
    <source>
        <dbReference type="SAM" id="Phobius"/>
    </source>
</evidence>
<feature type="compositionally biased region" description="Polar residues" evidence="1">
    <location>
        <begin position="100"/>
        <end position="116"/>
    </location>
</feature>
<sequence length="116" mass="12861">MLVLCFVFLCVTAWVLALSQHKHFKLIFSKPPTLPQQYGLRAIALASVVLSWVMLDVNSNLLAGVYWLSFATVSIMLTAAVLANKEAARQAKRKHDKRASNTSLARSRNQPNNHAA</sequence>
<proteinExistence type="predicted"/>
<evidence type="ECO:0000256" key="1">
    <source>
        <dbReference type="SAM" id="MobiDB-lite"/>
    </source>
</evidence>
<keyword evidence="2" id="KW-1133">Transmembrane helix</keyword>
<keyword evidence="4" id="KW-1185">Reference proteome</keyword>
<dbReference type="Pfam" id="PF11804">
    <property type="entry name" value="DUF3325"/>
    <property type="match status" value="1"/>
</dbReference>
<reference evidence="3 4" key="1">
    <citation type="submission" date="2022-10" db="EMBL/GenBank/DDBJ databases">
        <title>Aestuariibacter sp. AA17 isolated from Montipora capitata coral fragment.</title>
        <authorList>
            <person name="Emsley S.A."/>
            <person name="Pfannmuller K.M."/>
            <person name="Loughran R.M."/>
            <person name="Shlafstein M."/>
            <person name="Papke E."/>
            <person name="Saw J.H."/>
            <person name="Ushijima B."/>
            <person name="Videau P."/>
        </authorList>
    </citation>
    <scope>NUCLEOTIDE SEQUENCE [LARGE SCALE GENOMIC DNA]</scope>
    <source>
        <strain evidence="3 4">AA17</strain>
    </source>
</reference>
<dbReference type="Proteomes" id="UP001652504">
    <property type="component" value="Unassembled WGS sequence"/>
</dbReference>
<feature type="region of interest" description="Disordered" evidence="1">
    <location>
        <begin position="89"/>
        <end position="116"/>
    </location>
</feature>
<evidence type="ECO:0000313" key="4">
    <source>
        <dbReference type="Proteomes" id="UP001652504"/>
    </source>
</evidence>
<comment type="caution">
    <text evidence="3">The sequence shown here is derived from an EMBL/GenBank/DDBJ whole genome shotgun (WGS) entry which is preliminary data.</text>
</comment>
<protein>
    <submittedName>
        <fullName evidence="3">DUF3325 domain-containing protein</fullName>
    </submittedName>
</protein>
<evidence type="ECO:0000313" key="3">
    <source>
        <dbReference type="EMBL" id="MCV2884868.1"/>
    </source>
</evidence>
<organism evidence="3 4">
    <name type="scientific">Fluctibacter corallii</name>
    <dbReference type="NCBI Taxonomy" id="2984329"/>
    <lineage>
        <taxon>Bacteria</taxon>
        <taxon>Pseudomonadati</taxon>
        <taxon>Pseudomonadota</taxon>
        <taxon>Gammaproteobacteria</taxon>
        <taxon>Alteromonadales</taxon>
        <taxon>Alteromonadaceae</taxon>
        <taxon>Fluctibacter</taxon>
    </lineage>
</organism>
<gene>
    <name evidence="3" type="ORF">OE749_09185</name>
</gene>
<dbReference type="EMBL" id="JAOWKX010000004">
    <property type="protein sequence ID" value="MCV2884868.1"/>
    <property type="molecule type" value="Genomic_DNA"/>
</dbReference>
<keyword evidence="2" id="KW-0472">Membrane</keyword>
<feature type="transmembrane region" description="Helical" evidence="2">
    <location>
        <begin position="64"/>
        <end position="84"/>
    </location>
</feature>
<accession>A0ABT3A870</accession>